<reference evidence="2 3" key="1">
    <citation type="submission" date="2016-10" db="EMBL/GenBank/DDBJ databases">
        <authorList>
            <person name="de Groot N.N."/>
        </authorList>
    </citation>
    <scope>NUCLEOTIDE SEQUENCE [LARGE SCALE GENOMIC DNA]</scope>
    <source>
        <strain evidence="2 3">SP2</strain>
    </source>
</reference>
<name>A0A1I3K447_9EURY</name>
<feature type="transmembrane region" description="Helical" evidence="1">
    <location>
        <begin position="87"/>
        <end position="114"/>
    </location>
</feature>
<protein>
    <recommendedName>
        <fullName evidence="4">DUF973 family protein</fullName>
    </recommendedName>
</protein>
<evidence type="ECO:0000313" key="2">
    <source>
        <dbReference type="EMBL" id="SFI67281.1"/>
    </source>
</evidence>
<dbReference type="Proteomes" id="UP000182829">
    <property type="component" value="Unassembled WGS sequence"/>
</dbReference>
<dbReference type="AlphaFoldDB" id="A0A1I3K447"/>
<organism evidence="2 3">
    <name type="scientific">Natronobacterium gregoryi</name>
    <dbReference type="NCBI Taxonomy" id="44930"/>
    <lineage>
        <taxon>Archaea</taxon>
        <taxon>Methanobacteriati</taxon>
        <taxon>Methanobacteriota</taxon>
        <taxon>Stenosarchaea group</taxon>
        <taxon>Halobacteria</taxon>
        <taxon>Halobacteriales</taxon>
        <taxon>Natrialbaceae</taxon>
        <taxon>Natronobacterium</taxon>
    </lineage>
</organism>
<dbReference type="OrthoDB" id="308472at2157"/>
<keyword evidence="1" id="KW-1133">Transmembrane helix</keyword>
<dbReference type="EMBL" id="FORO01000003">
    <property type="protein sequence ID" value="SFI67281.1"/>
    <property type="molecule type" value="Genomic_DNA"/>
</dbReference>
<evidence type="ECO:0000313" key="3">
    <source>
        <dbReference type="Proteomes" id="UP000182829"/>
    </source>
</evidence>
<accession>A0A1I3K447</accession>
<keyword evidence="1" id="KW-0472">Membrane</keyword>
<evidence type="ECO:0008006" key="4">
    <source>
        <dbReference type="Google" id="ProtNLM"/>
    </source>
</evidence>
<dbReference type="OMA" id="IAGQWWH"/>
<feature type="transmembrane region" description="Helical" evidence="1">
    <location>
        <begin position="120"/>
        <end position="149"/>
    </location>
</feature>
<dbReference type="GeneID" id="14208885"/>
<dbReference type="RefSeq" id="WP_005578366.1">
    <property type="nucleotide sequence ID" value="NZ_FORO01000003.1"/>
</dbReference>
<proteinExistence type="predicted"/>
<sequence length="216" mass="22983">MTALLFNSLAASTPDLAAIVAQTDPQPVSPEADLAVLAVFAVLVYLVNVAFSVGFGVLALIVSEVIRSSSYVRAIETWSYDRPIRSVALGFGSIVGGFVGIVFLMFVVLVLVELGVPEPIVLLLMIAFFAGMLFLYVSATVGTIVFGSYLLRKVGSGEPNLWLALVVGALVVHIPLLNFLFGFLVLFLGTGAMVDHWWHGRRGGSSGPESRQPVDG</sequence>
<feature type="transmembrane region" description="Helical" evidence="1">
    <location>
        <begin position="161"/>
        <end position="188"/>
    </location>
</feature>
<gene>
    <name evidence="2" type="ORF">SAMN05443661_10386</name>
</gene>
<feature type="transmembrane region" description="Helical" evidence="1">
    <location>
        <begin position="34"/>
        <end position="66"/>
    </location>
</feature>
<evidence type="ECO:0000256" key="1">
    <source>
        <dbReference type="SAM" id="Phobius"/>
    </source>
</evidence>
<keyword evidence="1" id="KW-0812">Transmembrane</keyword>